<dbReference type="SUPFAM" id="SSF55781">
    <property type="entry name" value="GAF domain-like"/>
    <property type="match status" value="1"/>
</dbReference>
<dbReference type="Gene3D" id="3.30.70.270">
    <property type="match status" value="1"/>
</dbReference>
<evidence type="ECO:0000256" key="2">
    <source>
        <dbReference type="ARBA" id="ARBA00034247"/>
    </source>
</evidence>
<evidence type="ECO:0000256" key="1">
    <source>
        <dbReference type="ARBA" id="ARBA00012528"/>
    </source>
</evidence>
<reference evidence="5 6" key="1">
    <citation type="submission" date="2018-08" db="EMBL/GenBank/DDBJ databases">
        <title>Genomic taxonomy of the Vibrionaceae family.</title>
        <authorList>
            <person name="Gomez-Gil B."/>
            <person name="Tanaka M."/>
            <person name="Sawabe T."/>
            <person name="Enciso-Ibarra K."/>
        </authorList>
    </citation>
    <scope>NUCLEOTIDE SEQUENCE [LARGE SCALE GENOMIC DNA]</scope>
    <source>
        <strain evidence="5 6">CAIM 1831</strain>
    </source>
</reference>
<keyword evidence="3" id="KW-0175">Coiled coil</keyword>
<dbReference type="Gene3D" id="3.30.450.40">
    <property type="match status" value="1"/>
</dbReference>
<accession>A0ABM6YY20</accession>
<dbReference type="CDD" id="cd01949">
    <property type="entry name" value="GGDEF"/>
    <property type="match status" value="1"/>
</dbReference>
<dbReference type="InterPro" id="IPR029787">
    <property type="entry name" value="Nucleotide_cyclase"/>
</dbReference>
<dbReference type="EMBL" id="CP032094">
    <property type="protein sequence ID" value="AXY02773.1"/>
    <property type="molecule type" value="Genomic_DNA"/>
</dbReference>
<gene>
    <name evidence="5" type="ORF">D1115_17355</name>
</gene>
<dbReference type="SUPFAM" id="SSF55073">
    <property type="entry name" value="Nucleotide cyclase"/>
    <property type="match status" value="1"/>
</dbReference>
<feature type="domain" description="GGDEF" evidence="4">
    <location>
        <begin position="577"/>
        <end position="716"/>
    </location>
</feature>
<dbReference type="PANTHER" id="PTHR45138">
    <property type="entry name" value="REGULATORY COMPONENTS OF SENSORY TRANSDUCTION SYSTEM"/>
    <property type="match status" value="1"/>
</dbReference>
<dbReference type="SMART" id="SM00065">
    <property type="entry name" value="GAF"/>
    <property type="match status" value="1"/>
</dbReference>
<dbReference type="Proteomes" id="UP000262832">
    <property type="component" value="Chromosome II"/>
</dbReference>
<dbReference type="SMART" id="SM00267">
    <property type="entry name" value="GGDEF"/>
    <property type="match status" value="1"/>
</dbReference>
<dbReference type="SUPFAM" id="SSF48452">
    <property type="entry name" value="TPR-like"/>
    <property type="match status" value="1"/>
</dbReference>
<sequence length="718" mass="81573">MRSTIKELGMDSPASLQIIALLTRVQNYPGLDGLSFIERRIEQICQHANFTMPEAFACFVNGLKHDRNDELDAAIVQYHACLTSCSSLDSALRFQTHVLLASIYADREQYQQAYDLYQEVLSHSHLLDTNFVSLAYTNISDLYLSLEKYSQAVELAKLGAKASQEVCNPVNEAICLLNIGMGLGRLGDPLSALEQFHQSISIAKGIPDQRIEAIAHGYIAQILMQQKNTDTRQVRFHFEAADQLYKQVKDQHNSQENLTFFAEFLTREHQLLDAQHICDRLSVLVDAENNFGFYARYCEAQIAIYEQQKQWEALSLFQKSYLAKTQQRLQRAQNEEAEHLQQEIAQLTEQQEHQLLKQVQEQVGAITDVGQSIATVQSLEQSLPFIYEKVSSIFPTDEFGIALFEEDSQLLDYRYFYDCDGHVSPLTINCKTDRNIGSYVVTTGKTVHINNVTEESISAYVPLSERREHDLVIFDNSKVARSVILTPIRLGQRTLGVLSLQHHLPDQYQRHHVYLFEQLAGFIAISLENLVQRQHLQHANAQLDKLSKTDPLTGLYNRYQLDKIAPTLIKRAKSKQQNLAIAIIDIDYYKGFNDCFGHQQGDLALKAVAKVLTDVFNNKGEYLFRYGGDEFLLIAMNQSCGQLKVRLAQLEERIASLEMPNPSSLCSNLLTLSIGATNVTHLPSTKTSFESLFTIADEELYKVKEKGRNHFSLIEKEL</sequence>
<protein>
    <recommendedName>
        <fullName evidence="1">diguanylate cyclase</fullName>
        <ecNumber evidence="1">2.7.7.65</ecNumber>
    </recommendedName>
</protein>
<organism evidence="5 6">
    <name type="scientific">Vibrio alfacsensis</name>
    <dbReference type="NCBI Taxonomy" id="1074311"/>
    <lineage>
        <taxon>Bacteria</taxon>
        <taxon>Pseudomonadati</taxon>
        <taxon>Pseudomonadota</taxon>
        <taxon>Gammaproteobacteria</taxon>
        <taxon>Vibrionales</taxon>
        <taxon>Vibrionaceae</taxon>
        <taxon>Vibrio</taxon>
    </lineage>
</organism>
<comment type="catalytic activity">
    <reaction evidence="2">
        <text>2 GTP = 3',3'-c-di-GMP + 2 diphosphate</text>
        <dbReference type="Rhea" id="RHEA:24898"/>
        <dbReference type="ChEBI" id="CHEBI:33019"/>
        <dbReference type="ChEBI" id="CHEBI:37565"/>
        <dbReference type="ChEBI" id="CHEBI:58805"/>
        <dbReference type="EC" id="2.7.7.65"/>
    </reaction>
</comment>
<evidence type="ECO:0000256" key="3">
    <source>
        <dbReference type="SAM" id="Coils"/>
    </source>
</evidence>
<proteinExistence type="predicted"/>
<dbReference type="Pfam" id="PF01590">
    <property type="entry name" value="GAF"/>
    <property type="match status" value="1"/>
</dbReference>
<dbReference type="PROSITE" id="PS50887">
    <property type="entry name" value="GGDEF"/>
    <property type="match status" value="1"/>
</dbReference>
<dbReference type="InterPro" id="IPR000160">
    <property type="entry name" value="GGDEF_dom"/>
</dbReference>
<dbReference type="InterPro" id="IPR043128">
    <property type="entry name" value="Rev_trsase/Diguanyl_cyclase"/>
</dbReference>
<evidence type="ECO:0000313" key="5">
    <source>
        <dbReference type="EMBL" id="AXY02773.1"/>
    </source>
</evidence>
<evidence type="ECO:0000259" key="4">
    <source>
        <dbReference type="PROSITE" id="PS50887"/>
    </source>
</evidence>
<name>A0ABM6YY20_9VIBR</name>
<feature type="coiled-coil region" evidence="3">
    <location>
        <begin position="322"/>
        <end position="357"/>
    </location>
</feature>
<dbReference type="InterPro" id="IPR050469">
    <property type="entry name" value="Diguanylate_Cyclase"/>
</dbReference>
<dbReference type="Gene3D" id="1.25.40.10">
    <property type="entry name" value="Tetratricopeptide repeat domain"/>
    <property type="match status" value="1"/>
</dbReference>
<keyword evidence="6" id="KW-1185">Reference proteome</keyword>
<dbReference type="SMART" id="SM00028">
    <property type="entry name" value="TPR"/>
    <property type="match status" value="4"/>
</dbReference>
<evidence type="ECO:0000313" key="6">
    <source>
        <dbReference type="Proteomes" id="UP000262832"/>
    </source>
</evidence>
<dbReference type="InterPro" id="IPR029016">
    <property type="entry name" value="GAF-like_dom_sf"/>
</dbReference>
<dbReference type="InterPro" id="IPR003018">
    <property type="entry name" value="GAF"/>
</dbReference>
<dbReference type="Pfam" id="PF00990">
    <property type="entry name" value="GGDEF"/>
    <property type="match status" value="1"/>
</dbReference>
<dbReference type="PANTHER" id="PTHR45138:SF9">
    <property type="entry name" value="DIGUANYLATE CYCLASE DGCM-RELATED"/>
    <property type="match status" value="1"/>
</dbReference>
<dbReference type="EC" id="2.7.7.65" evidence="1"/>
<dbReference type="NCBIfam" id="TIGR00254">
    <property type="entry name" value="GGDEF"/>
    <property type="match status" value="1"/>
</dbReference>
<dbReference type="InterPro" id="IPR019734">
    <property type="entry name" value="TPR_rpt"/>
</dbReference>
<dbReference type="InterPro" id="IPR011990">
    <property type="entry name" value="TPR-like_helical_dom_sf"/>
</dbReference>